<evidence type="ECO:0000313" key="3">
    <source>
        <dbReference type="Proteomes" id="UP000828390"/>
    </source>
</evidence>
<name>A0A9D4HK55_DREPO</name>
<feature type="transmembrane region" description="Helical" evidence="1">
    <location>
        <begin position="6"/>
        <end position="26"/>
    </location>
</feature>
<keyword evidence="1" id="KW-1133">Transmembrane helix</keyword>
<dbReference type="EMBL" id="JAIWYP010000013">
    <property type="protein sequence ID" value="KAH3719541.1"/>
    <property type="molecule type" value="Genomic_DNA"/>
</dbReference>
<accession>A0A9D4HK55</accession>
<evidence type="ECO:0000256" key="1">
    <source>
        <dbReference type="SAM" id="Phobius"/>
    </source>
</evidence>
<protein>
    <submittedName>
        <fullName evidence="2">Uncharacterized protein</fullName>
    </submittedName>
</protein>
<keyword evidence="1" id="KW-0472">Membrane</keyword>
<dbReference type="AlphaFoldDB" id="A0A9D4HK55"/>
<keyword evidence="3" id="KW-1185">Reference proteome</keyword>
<gene>
    <name evidence="2" type="ORF">DPMN_062378</name>
</gene>
<keyword evidence="1" id="KW-0812">Transmembrane</keyword>
<proteinExistence type="predicted"/>
<evidence type="ECO:0000313" key="2">
    <source>
        <dbReference type="EMBL" id="KAH3719541.1"/>
    </source>
</evidence>
<organism evidence="2 3">
    <name type="scientific">Dreissena polymorpha</name>
    <name type="common">Zebra mussel</name>
    <name type="synonym">Mytilus polymorpha</name>
    <dbReference type="NCBI Taxonomy" id="45954"/>
    <lineage>
        <taxon>Eukaryota</taxon>
        <taxon>Metazoa</taxon>
        <taxon>Spiralia</taxon>
        <taxon>Lophotrochozoa</taxon>
        <taxon>Mollusca</taxon>
        <taxon>Bivalvia</taxon>
        <taxon>Autobranchia</taxon>
        <taxon>Heteroconchia</taxon>
        <taxon>Euheterodonta</taxon>
        <taxon>Imparidentia</taxon>
        <taxon>Neoheterodontei</taxon>
        <taxon>Myida</taxon>
        <taxon>Dreissenoidea</taxon>
        <taxon>Dreissenidae</taxon>
        <taxon>Dreissena</taxon>
    </lineage>
</organism>
<dbReference type="Proteomes" id="UP000828390">
    <property type="component" value="Unassembled WGS sequence"/>
</dbReference>
<comment type="caution">
    <text evidence="2">The sequence shown here is derived from an EMBL/GenBank/DDBJ whole genome shotgun (WGS) entry which is preliminary data.</text>
</comment>
<reference evidence="2" key="1">
    <citation type="journal article" date="2019" name="bioRxiv">
        <title>The Genome of the Zebra Mussel, Dreissena polymorpha: A Resource for Invasive Species Research.</title>
        <authorList>
            <person name="McCartney M.A."/>
            <person name="Auch B."/>
            <person name="Kono T."/>
            <person name="Mallez S."/>
            <person name="Zhang Y."/>
            <person name="Obille A."/>
            <person name="Becker A."/>
            <person name="Abrahante J.E."/>
            <person name="Garbe J."/>
            <person name="Badalamenti J.P."/>
            <person name="Herman A."/>
            <person name="Mangelson H."/>
            <person name="Liachko I."/>
            <person name="Sullivan S."/>
            <person name="Sone E.D."/>
            <person name="Koren S."/>
            <person name="Silverstein K.A.T."/>
            <person name="Beckman K.B."/>
            <person name="Gohl D.M."/>
        </authorList>
    </citation>
    <scope>NUCLEOTIDE SEQUENCE</scope>
    <source>
        <strain evidence="2">Duluth1</strain>
        <tissue evidence="2">Whole animal</tissue>
    </source>
</reference>
<reference evidence="2" key="2">
    <citation type="submission" date="2020-11" db="EMBL/GenBank/DDBJ databases">
        <authorList>
            <person name="McCartney M.A."/>
            <person name="Auch B."/>
            <person name="Kono T."/>
            <person name="Mallez S."/>
            <person name="Becker A."/>
            <person name="Gohl D.M."/>
            <person name="Silverstein K.A.T."/>
            <person name="Koren S."/>
            <person name="Bechman K.B."/>
            <person name="Herman A."/>
            <person name="Abrahante J.E."/>
            <person name="Garbe J."/>
        </authorList>
    </citation>
    <scope>NUCLEOTIDE SEQUENCE</scope>
    <source>
        <strain evidence="2">Duluth1</strain>
        <tissue evidence="2">Whole animal</tissue>
    </source>
</reference>
<sequence length="561" mass="64828">MLGIINILMTVNVIGGVLFVLHRRYLYRLELRTRIKGCINLRSYTGIKKYSVNSQSKNKTQPMNCLLGDTNTNIDVESAPTCRVYFLNEISDHFVDSETQTGVISQTNKKNVFGQPYTHRVLADESNATVNIPNSESRMTLPLSELRKHPIEVHCCSFDCIRLIRHKMDISDDVDLASPTVEYLLPGYAKLCDYAVVVLPFIGDPSQLRVWKFQSAEGQHVVSEKVEVPLKTKINEHMDAYYEVDGNKVHIYTKSFSGFYCTITSDRLITMTAFVYGSYKKIEQDISPRREVRLRLFILDEIFMFMDYKKNLDDSENKGRRRLITTQVLLTPFTTLEERLLPDDQVISRLRYKAQHWTPIRVEDTTEAAFEDEQVTELHIILKTNEECHQLQSAQGEPGFPIAAEWYLCARPEIVPQDVFQCMLDVDVYMRCRGNERKHNRIAIDEWHLLANEKLPIEVGRMSRSVHSIKEYFASNPAEFARIRLVLQRNYNVNGNSAEDLFEQLQITYQPQMITRAVIEALREARLDHVINTLYIRGILTGDHVNNAVQPVNDPENQRLL</sequence>